<dbReference type="AlphaFoldDB" id="A0AAW1IV52"/>
<evidence type="ECO:0000313" key="3">
    <source>
        <dbReference type="Proteomes" id="UP001458880"/>
    </source>
</evidence>
<evidence type="ECO:0000256" key="1">
    <source>
        <dbReference type="SAM" id="MobiDB-lite"/>
    </source>
</evidence>
<organism evidence="2 3">
    <name type="scientific">Popillia japonica</name>
    <name type="common">Japanese beetle</name>
    <dbReference type="NCBI Taxonomy" id="7064"/>
    <lineage>
        <taxon>Eukaryota</taxon>
        <taxon>Metazoa</taxon>
        <taxon>Ecdysozoa</taxon>
        <taxon>Arthropoda</taxon>
        <taxon>Hexapoda</taxon>
        <taxon>Insecta</taxon>
        <taxon>Pterygota</taxon>
        <taxon>Neoptera</taxon>
        <taxon>Endopterygota</taxon>
        <taxon>Coleoptera</taxon>
        <taxon>Polyphaga</taxon>
        <taxon>Scarabaeiformia</taxon>
        <taxon>Scarabaeidae</taxon>
        <taxon>Rutelinae</taxon>
        <taxon>Popillia</taxon>
    </lineage>
</organism>
<feature type="region of interest" description="Disordered" evidence="1">
    <location>
        <begin position="59"/>
        <end position="87"/>
    </location>
</feature>
<protein>
    <submittedName>
        <fullName evidence="2">Uncharacterized protein</fullName>
    </submittedName>
</protein>
<name>A0AAW1IV52_POPJA</name>
<gene>
    <name evidence="2" type="ORF">QE152_g34031</name>
</gene>
<proteinExistence type="predicted"/>
<comment type="caution">
    <text evidence="2">The sequence shown here is derived from an EMBL/GenBank/DDBJ whole genome shotgun (WGS) entry which is preliminary data.</text>
</comment>
<dbReference type="Proteomes" id="UP001458880">
    <property type="component" value="Unassembled WGS sequence"/>
</dbReference>
<reference evidence="2 3" key="1">
    <citation type="journal article" date="2024" name="BMC Genomics">
        <title>De novo assembly and annotation of Popillia japonica's genome with initial clues to its potential as an invasive pest.</title>
        <authorList>
            <person name="Cucini C."/>
            <person name="Boschi S."/>
            <person name="Funari R."/>
            <person name="Cardaioli E."/>
            <person name="Iannotti N."/>
            <person name="Marturano G."/>
            <person name="Paoli F."/>
            <person name="Bruttini M."/>
            <person name="Carapelli A."/>
            <person name="Frati F."/>
            <person name="Nardi F."/>
        </authorList>
    </citation>
    <scope>NUCLEOTIDE SEQUENCE [LARGE SCALE GENOMIC DNA]</scope>
    <source>
        <strain evidence="2">DMR45628</strain>
    </source>
</reference>
<evidence type="ECO:0000313" key="2">
    <source>
        <dbReference type="EMBL" id="KAK9693689.1"/>
    </source>
</evidence>
<sequence>METSSERQRGLKETKLGCWAVSEWKKKKGVYDRNSFYRRREDGKKVGLLLPQKNILEKSSKGQRNVEEEFEGDPISGCRSIRERDHH</sequence>
<dbReference type="EMBL" id="JASPKY010000533">
    <property type="protein sequence ID" value="KAK9693689.1"/>
    <property type="molecule type" value="Genomic_DNA"/>
</dbReference>
<accession>A0AAW1IV52</accession>
<keyword evidence="3" id="KW-1185">Reference proteome</keyword>